<evidence type="ECO:0000313" key="2">
    <source>
        <dbReference type="Proteomes" id="UP001296873"/>
    </source>
</evidence>
<dbReference type="Proteomes" id="UP001296873">
    <property type="component" value="Unassembled WGS sequence"/>
</dbReference>
<organism evidence="1 2">
    <name type="scientific">Rhodovibrio sodomensis</name>
    <dbReference type="NCBI Taxonomy" id="1088"/>
    <lineage>
        <taxon>Bacteria</taxon>
        <taxon>Pseudomonadati</taxon>
        <taxon>Pseudomonadota</taxon>
        <taxon>Alphaproteobacteria</taxon>
        <taxon>Rhodospirillales</taxon>
        <taxon>Rhodovibrionaceae</taxon>
        <taxon>Rhodovibrio</taxon>
    </lineage>
</organism>
<sequence>MNLGTVLQNLQREPDPVTLLGEDIDLVTLARASAAAGARGERLSQYLQESVAAFLDHASEEEWAQLIGRLRDGDCGAGTCLNLMLKRRLRQEGGHACACG</sequence>
<keyword evidence="2" id="KW-1185">Reference proteome</keyword>
<proteinExistence type="predicted"/>
<protein>
    <submittedName>
        <fullName evidence="1">Uncharacterized protein</fullName>
    </submittedName>
</protein>
<evidence type="ECO:0000313" key="1">
    <source>
        <dbReference type="EMBL" id="MBK1669996.1"/>
    </source>
</evidence>
<comment type="caution">
    <text evidence="1">The sequence shown here is derived from an EMBL/GenBank/DDBJ whole genome shotgun (WGS) entry which is preliminary data.</text>
</comment>
<accession>A0ABS1DJ17</accession>
<reference evidence="1 2" key="1">
    <citation type="journal article" date="2020" name="Microorganisms">
        <title>Osmotic Adaptation and Compatible Solute Biosynthesis of Phototrophic Bacteria as Revealed from Genome Analyses.</title>
        <authorList>
            <person name="Imhoff J.F."/>
            <person name="Rahn T."/>
            <person name="Kunzel S."/>
            <person name="Keller A."/>
            <person name="Neulinger S.C."/>
        </authorList>
    </citation>
    <scope>NUCLEOTIDE SEQUENCE [LARGE SCALE GENOMIC DNA]</scope>
    <source>
        <strain evidence="1 2">DSM 9895</strain>
    </source>
</reference>
<name>A0ABS1DJ17_9PROT</name>
<dbReference type="RefSeq" id="WP_200342339.1">
    <property type="nucleotide sequence ID" value="NZ_NRRL01000070.1"/>
</dbReference>
<gene>
    <name evidence="1" type="ORF">CKO28_18335</name>
</gene>
<dbReference type="EMBL" id="NRRL01000070">
    <property type="protein sequence ID" value="MBK1669996.1"/>
    <property type="molecule type" value="Genomic_DNA"/>
</dbReference>